<sequence>MSSNSSKWRRALLPALGNRGRGHDPTSHLPASRTASDISVTVAILQHDDGPPPGSVDDEVDERIISDLLETTDEIENENQSADTRKTKGFAHSQTVGLMPCTETSSVAGSPVKAHNKVTKHATPPRISSKRNLQTVTRDFSRSSPKRSPDGMVRPLPKFCSSNLLGRETRRVAQSPSLSPGKLQAHCRGKTTVRKSGTYVDKSNSPLASVLAVSDDLNGSVADSADFAAPAKMSRLRKNKVFAKFASALSEHFGRQGTRKEDKTRDGATRLLSVSSNEAIKPIKDGLPLGRLTLARLPLPDLEASSTSTNCHSNEDCISEMQKGSTAVEEPPTELSMPQKRLKMVEGSPSLEDPFSEESPKQYSTEFEARLQTVKTVGAAGAHSLVTALTDPFLTDGIMDTSDNSILKTPPTGCSTPRIRSQDSNAIQFPSKGTQIIADSATETVVVSSGGPATSPWKQRKFAIIRDSPTKPGTSNGVDQKQIGSGSPTKSIGSSDTTRLSSFPPGSTIRHVPRSMGRLAGVPDLSMSAAARRKSPRVGRKKHPSPSKGDLDLYGKFMEESIGLGVFKDTDELAMSPVSPSTTNSGALTPRDNNRLQGSAGRNPDFCKDHNHDSGSGMAARSRSRIPQPVSQRARSRAEKAFARDFLPANHGDSTTEDELQWNSSAYIVGRGRGSRCDRCGSVSEGL</sequence>
<accession>A0AAD9SRG4</accession>
<dbReference type="EMBL" id="JAUJFL010000001">
    <property type="protein sequence ID" value="KAK2615111.1"/>
    <property type="molecule type" value="Genomic_DNA"/>
</dbReference>
<evidence type="ECO:0000256" key="1">
    <source>
        <dbReference type="SAM" id="MobiDB-lite"/>
    </source>
</evidence>
<feature type="region of interest" description="Disordered" evidence="1">
    <location>
        <begin position="575"/>
        <end position="658"/>
    </location>
</feature>
<feature type="compositionally biased region" description="Polar residues" evidence="1">
    <location>
        <begin position="471"/>
        <end position="505"/>
    </location>
</feature>
<feature type="compositionally biased region" description="Basic residues" evidence="1">
    <location>
        <begin position="531"/>
        <end position="545"/>
    </location>
</feature>
<evidence type="ECO:0000313" key="3">
    <source>
        <dbReference type="Proteomes" id="UP001265746"/>
    </source>
</evidence>
<feature type="region of interest" description="Disordered" evidence="1">
    <location>
        <begin position="106"/>
        <end position="189"/>
    </location>
</feature>
<feature type="region of interest" description="Disordered" evidence="1">
    <location>
        <begin position="464"/>
        <end position="552"/>
    </location>
</feature>
<protein>
    <submittedName>
        <fullName evidence="2">Uncharacterized protein</fullName>
    </submittedName>
</protein>
<name>A0AAD9SRG4_PHOAM</name>
<keyword evidence="3" id="KW-1185">Reference proteome</keyword>
<proteinExistence type="predicted"/>
<evidence type="ECO:0000313" key="2">
    <source>
        <dbReference type="EMBL" id="KAK2615111.1"/>
    </source>
</evidence>
<gene>
    <name evidence="2" type="ORF">N8I77_001887</name>
</gene>
<dbReference type="AlphaFoldDB" id="A0AAD9SRG4"/>
<feature type="compositionally biased region" description="Polar residues" evidence="1">
    <location>
        <begin position="578"/>
        <end position="587"/>
    </location>
</feature>
<feature type="region of interest" description="Disordered" evidence="1">
    <location>
        <begin position="1"/>
        <end position="35"/>
    </location>
</feature>
<comment type="caution">
    <text evidence="2">The sequence shown here is derived from an EMBL/GenBank/DDBJ whole genome shotgun (WGS) entry which is preliminary data.</text>
</comment>
<reference evidence="2" key="1">
    <citation type="submission" date="2023-06" db="EMBL/GenBank/DDBJ databases">
        <authorList>
            <person name="Noh H."/>
        </authorList>
    </citation>
    <scope>NUCLEOTIDE SEQUENCE</scope>
    <source>
        <strain evidence="2">DUCC20226</strain>
    </source>
</reference>
<organism evidence="2 3">
    <name type="scientific">Phomopsis amygdali</name>
    <name type="common">Fusicoccum amygdali</name>
    <dbReference type="NCBI Taxonomy" id="1214568"/>
    <lineage>
        <taxon>Eukaryota</taxon>
        <taxon>Fungi</taxon>
        <taxon>Dikarya</taxon>
        <taxon>Ascomycota</taxon>
        <taxon>Pezizomycotina</taxon>
        <taxon>Sordariomycetes</taxon>
        <taxon>Sordariomycetidae</taxon>
        <taxon>Diaporthales</taxon>
        <taxon>Diaporthaceae</taxon>
        <taxon>Diaporthe</taxon>
    </lineage>
</organism>
<dbReference type="Proteomes" id="UP001265746">
    <property type="component" value="Unassembled WGS sequence"/>
</dbReference>